<dbReference type="NCBIfam" id="TIGR04183">
    <property type="entry name" value="Por_Secre_tail"/>
    <property type="match status" value="1"/>
</dbReference>
<dbReference type="EMBL" id="CP068439">
    <property type="protein sequence ID" value="QQX76621.1"/>
    <property type="molecule type" value="Genomic_DNA"/>
</dbReference>
<feature type="signal peptide" evidence="2">
    <location>
        <begin position="1"/>
        <end position="19"/>
    </location>
</feature>
<evidence type="ECO:0000259" key="3">
    <source>
        <dbReference type="Pfam" id="PF07705"/>
    </source>
</evidence>
<dbReference type="InterPro" id="IPR011635">
    <property type="entry name" value="CARDB"/>
</dbReference>
<dbReference type="Gene3D" id="2.60.40.10">
    <property type="entry name" value="Immunoglobulins"/>
    <property type="match status" value="1"/>
</dbReference>
<dbReference type="Pfam" id="PF07705">
    <property type="entry name" value="CARDB"/>
    <property type="match status" value="1"/>
</dbReference>
<dbReference type="Pfam" id="PF18962">
    <property type="entry name" value="Por_Secre_tail"/>
    <property type="match status" value="1"/>
</dbReference>
<proteinExistence type="predicted"/>
<name>A0ABX7DSM5_9FLAO</name>
<keyword evidence="1 2" id="KW-0732">Signal</keyword>
<dbReference type="Proteomes" id="UP000629420">
    <property type="component" value="Chromosome"/>
</dbReference>
<feature type="domain" description="CARDB" evidence="3">
    <location>
        <begin position="300"/>
        <end position="395"/>
    </location>
</feature>
<evidence type="ECO:0000256" key="2">
    <source>
        <dbReference type="SAM" id="SignalP"/>
    </source>
</evidence>
<reference evidence="5 6" key="1">
    <citation type="submission" date="2021-01" db="EMBL/GenBank/DDBJ databases">
        <title>Aequorivita sp. strain KX20305, a bacterium isolated from the sediment collected at a cold seep field in South China Sea.</title>
        <authorList>
            <person name="Zhang H."/>
            <person name="Li C."/>
        </authorList>
    </citation>
    <scope>NUCLEOTIDE SEQUENCE [LARGE SCALE GENOMIC DNA]</scope>
    <source>
        <strain evidence="5 6">KX20305</strain>
    </source>
</reference>
<sequence>MKNLLLPLVFGLFSFSFFAQQIQQFRQLNGRYDYIAVGNTLNEGENNNGGGFCTILTESSANLTLLPSQTLVSAMLYWSGSAAGDFDVKLNGIDVSAQRTFSHVNNGLPYFAAYADVTSIVEAHGNGTYTFSDMDISGTLPTYCGTNYGGWSIIVVFEDPALLLNQIAVFDGLESVSINNTTLNIILNNIDISSDLLAKIGFLAWEGDAAIANGESLFINNVLIDNPPLNPGINAFNSTNSYTNSNQLFNMDMDYYDLIGIVQPGDTSMAIQLSSQQDFIMINNIITVVNSELPDPTIVIDGATAFPQQDQIQITYTVSNVNSTAILPSGVPITFYADGVEFGTVQTNQIVPIGGTISEVATIALPIGTPSNFSLKATINADGSISETDGTNNDFEILISVSPIVVNQNPDALVVCDTDNDGFTSFQLHQADSDIALGDPSLTITYHSSATDAENNLNVLSDPYINDSPFFDEVFARVVNSDESSFAVVTLPLVINNYPEIAQPNDIFIDEGDGDGFAIFNLTLNNAVMLAGLDPSEHIVSYFSTELDLQNNILILDPSNYINFINPQTIFVKVENVETNCFTETSFEIETDEILSMNSFAFDDLNIYPNPTYKTITVQSSQMVSETTISLYDIQGKVLLTEKIIPQNGMLTMNVSSLENGVYFVKISSEENNVIKKLIKN</sequence>
<evidence type="ECO:0000256" key="1">
    <source>
        <dbReference type="ARBA" id="ARBA00022729"/>
    </source>
</evidence>
<organism evidence="5 6">
    <name type="scientific">Aequorivita iocasae</name>
    <dbReference type="NCBI Taxonomy" id="2803865"/>
    <lineage>
        <taxon>Bacteria</taxon>
        <taxon>Pseudomonadati</taxon>
        <taxon>Bacteroidota</taxon>
        <taxon>Flavobacteriia</taxon>
        <taxon>Flavobacteriales</taxon>
        <taxon>Flavobacteriaceae</taxon>
        <taxon>Aequorivita</taxon>
    </lineage>
</organism>
<evidence type="ECO:0000313" key="5">
    <source>
        <dbReference type="EMBL" id="QQX76621.1"/>
    </source>
</evidence>
<dbReference type="InterPro" id="IPR026444">
    <property type="entry name" value="Secre_tail"/>
</dbReference>
<feature type="chain" id="PRO_5047348786" evidence="2">
    <location>
        <begin position="20"/>
        <end position="681"/>
    </location>
</feature>
<evidence type="ECO:0000259" key="4">
    <source>
        <dbReference type="Pfam" id="PF18962"/>
    </source>
</evidence>
<gene>
    <name evidence="5" type="ORF">JK629_15050</name>
</gene>
<accession>A0ABX7DSM5</accession>
<keyword evidence="6" id="KW-1185">Reference proteome</keyword>
<dbReference type="InterPro" id="IPR013783">
    <property type="entry name" value="Ig-like_fold"/>
</dbReference>
<evidence type="ECO:0000313" key="6">
    <source>
        <dbReference type="Proteomes" id="UP000629420"/>
    </source>
</evidence>
<feature type="domain" description="Secretion system C-terminal sorting" evidence="4">
    <location>
        <begin position="607"/>
        <end position="679"/>
    </location>
</feature>
<dbReference type="RefSeq" id="WP_202336419.1">
    <property type="nucleotide sequence ID" value="NZ_CP068439.1"/>
</dbReference>
<protein>
    <submittedName>
        <fullName evidence="5">T9SS type A sorting domain-containing protein</fullName>
    </submittedName>
</protein>